<gene>
    <name evidence="7" type="ORF">KU39_2254</name>
</gene>
<dbReference type="PANTHER" id="PTHR43856:SF1">
    <property type="entry name" value="MITOCHONDRIAL CARDIOLIPIN HYDROLASE"/>
    <property type="match status" value="1"/>
</dbReference>
<comment type="catalytic activity">
    <reaction evidence="1">
        <text>a 1,2-diacyl-sn-glycero-3-phosphocholine + H2O = a 1,2-diacyl-sn-glycero-3-phosphate + choline + H(+)</text>
        <dbReference type="Rhea" id="RHEA:14445"/>
        <dbReference type="ChEBI" id="CHEBI:15354"/>
        <dbReference type="ChEBI" id="CHEBI:15377"/>
        <dbReference type="ChEBI" id="CHEBI:15378"/>
        <dbReference type="ChEBI" id="CHEBI:57643"/>
        <dbReference type="ChEBI" id="CHEBI:58608"/>
        <dbReference type="EC" id="3.1.4.4"/>
    </reaction>
</comment>
<proteinExistence type="inferred from homology"/>
<dbReference type="InterPro" id="IPR025202">
    <property type="entry name" value="PLD-like_dom"/>
</dbReference>
<comment type="similarity">
    <text evidence="2">Belongs to the phospholipase D family.</text>
</comment>
<dbReference type="EC" id="3.1.4.4" evidence="3"/>
<dbReference type="GO" id="GO:0004630">
    <property type="term" value="F:phospholipase D activity"/>
    <property type="evidence" value="ECO:0007669"/>
    <property type="project" value="UniProtKB-EC"/>
</dbReference>
<evidence type="ECO:0000256" key="5">
    <source>
        <dbReference type="ARBA" id="ARBA00022963"/>
    </source>
</evidence>
<keyword evidence="4" id="KW-0378">Hydrolase</keyword>
<name>A0A1L6TDJ5_PISSA</name>
<evidence type="ECO:0000256" key="2">
    <source>
        <dbReference type="ARBA" id="ARBA00008664"/>
    </source>
</evidence>
<dbReference type="GO" id="GO:0016891">
    <property type="term" value="F:RNA endonuclease activity producing 5'-phosphomonoesters, hydrolytic mechanism"/>
    <property type="evidence" value="ECO:0007669"/>
    <property type="project" value="TreeGrafter"/>
</dbReference>
<evidence type="ECO:0000256" key="1">
    <source>
        <dbReference type="ARBA" id="ARBA00000798"/>
    </source>
</evidence>
<dbReference type="GO" id="GO:0016042">
    <property type="term" value="P:lipid catabolic process"/>
    <property type="evidence" value="ECO:0007669"/>
    <property type="project" value="UniProtKB-KW"/>
</dbReference>
<dbReference type="SUPFAM" id="SSF56024">
    <property type="entry name" value="Phospholipase D/nuclease"/>
    <property type="match status" value="1"/>
</dbReference>
<dbReference type="RefSeq" id="WP_017375714.1">
    <property type="nucleotide sequence ID" value="NZ_CP012508.1"/>
</dbReference>
<organism evidence="7 8">
    <name type="scientific">Piscirickettsia salmonis</name>
    <dbReference type="NCBI Taxonomy" id="1238"/>
    <lineage>
        <taxon>Bacteria</taxon>
        <taxon>Pseudomonadati</taxon>
        <taxon>Pseudomonadota</taxon>
        <taxon>Gammaproteobacteria</taxon>
        <taxon>Thiotrichales</taxon>
        <taxon>Piscirickettsiaceae</taxon>
        <taxon>Piscirickettsia</taxon>
    </lineage>
</organism>
<reference evidence="7 8" key="1">
    <citation type="journal article" date="2014" name="Genome Announc.">
        <title>Comparative Genome Analysis of Two Isolates of the Fish Pathogen Piscirickettsia salmonis from Different Hosts Reveals Major Differences in Virulence-Associated Secretion Systems.</title>
        <authorList>
            <person name="Bohle H."/>
            <person name="Henriquez P."/>
            <person name="Grothusen H."/>
            <person name="Navas E."/>
            <person name="Sandoval A."/>
            <person name="Bustamante F."/>
            <person name="Bustos P."/>
            <person name="Mancilla M."/>
        </authorList>
    </citation>
    <scope>NUCLEOTIDE SEQUENCE [LARGE SCALE GENOMIC DNA]</scope>
    <source>
        <strain evidence="8">B1-32597</strain>
    </source>
</reference>
<accession>A0A1L6TDJ5</accession>
<sequence>MRKLLISASMSLLMISSVWALSNSSESVAAQVCFTPNEQCGSLIVSAINQAKTSVDVQADDFTSTSIANALRAAQKRGVKVQVLLDKSNVNSRNSVVAEFTKSKIPFLIDYKPAVAANKVILIDKKMVITGNFSFSEKNNNQSSGNVLVMRNAEITGIYLSNFEKRQKESEQLAAYCQGSTKCQFESVANKAVDATSKAADSAWNSTKSFWNKHTS</sequence>
<protein>
    <recommendedName>
        <fullName evidence="3">phospholipase D</fullName>
        <ecNumber evidence="3">3.1.4.4</ecNumber>
    </recommendedName>
</protein>
<dbReference type="PANTHER" id="PTHR43856">
    <property type="entry name" value="CARDIOLIPIN HYDROLASE"/>
    <property type="match status" value="1"/>
</dbReference>
<evidence type="ECO:0000256" key="6">
    <source>
        <dbReference type="ARBA" id="ARBA00023098"/>
    </source>
</evidence>
<evidence type="ECO:0000256" key="4">
    <source>
        <dbReference type="ARBA" id="ARBA00022801"/>
    </source>
</evidence>
<dbReference type="AlphaFoldDB" id="A0A1L6TDJ5"/>
<dbReference type="Gene3D" id="3.30.870.10">
    <property type="entry name" value="Endonuclease Chain A"/>
    <property type="match status" value="1"/>
</dbReference>
<evidence type="ECO:0000313" key="8">
    <source>
        <dbReference type="Proteomes" id="UP000029558"/>
    </source>
</evidence>
<dbReference type="EMBL" id="CP012508">
    <property type="protein sequence ID" value="ALB23434.1"/>
    <property type="molecule type" value="Genomic_DNA"/>
</dbReference>
<keyword evidence="5" id="KW-0442">Lipid degradation</keyword>
<evidence type="ECO:0000256" key="3">
    <source>
        <dbReference type="ARBA" id="ARBA00012027"/>
    </source>
</evidence>
<evidence type="ECO:0000313" key="7">
    <source>
        <dbReference type="EMBL" id="ALB23434.1"/>
    </source>
</evidence>
<dbReference type="Proteomes" id="UP000029558">
    <property type="component" value="Chromosome"/>
</dbReference>
<dbReference type="Pfam" id="PF13091">
    <property type="entry name" value="PLDc_2"/>
    <property type="match status" value="1"/>
</dbReference>
<keyword evidence="6" id="KW-0443">Lipid metabolism</keyword>
<dbReference type="InterPro" id="IPR051406">
    <property type="entry name" value="PLD_domain"/>
</dbReference>